<proteinExistence type="predicted"/>
<dbReference type="EMBL" id="JAYFUL010000062">
    <property type="protein sequence ID" value="MEA5260649.1"/>
    <property type="molecule type" value="Genomic_DNA"/>
</dbReference>
<name>A0ABU5QVC5_9BACT</name>
<sequence>MTNAEVTKLAGEVIFTAKMRLGYSQSQGDELKAEIRLIINDLREYQGLTPTEIHLALKAGLNGEFSTDGKVFFSSSNFVQWLRRWIADKKQPVMKQYTALEQAKENVKIPPTEAEEKELCRQVAQQYADIKRTHPDFEVQVASSLYDDLERFGIWKMEVNEKKELFQKLQRKYTNATHQELVLMAKNIAYNRFIAEVAKGILMR</sequence>
<comment type="caution">
    <text evidence="1">The sequence shown here is derived from an EMBL/GenBank/DDBJ whole genome shotgun (WGS) entry which is preliminary data.</text>
</comment>
<protein>
    <submittedName>
        <fullName evidence="1">Uncharacterized protein</fullName>
    </submittedName>
</protein>
<evidence type="ECO:0000313" key="1">
    <source>
        <dbReference type="EMBL" id="MEA5260649.1"/>
    </source>
</evidence>
<dbReference type="Proteomes" id="UP001304671">
    <property type="component" value="Unassembled WGS sequence"/>
</dbReference>
<accession>A0ABU5QVC5</accession>
<gene>
    <name evidence="1" type="ORF">VB264_22820</name>
</gene>
<evidence type="ECO:0000313" key="2">
    <source>
        <dbReference type="Proteomes" id="UP001304671"/>
    </source>
</evidence>
<dbReference type="RefSeq" id="WP_323253359.1">
    <property type="nucleotide sequence ID" value="NZ_JAYFUL010000062.1"/>
</dbReference>
<reference evidence="1 2" key="1">
    <citation type="submission" date="2023-12" db="EMBL/GenBank/DDBJ databases">
        <title>Novel species of the genus Arcicella isolated from rivers.</title>
        <authorList>
            <person name="Lu H."/>
        </authorList>
    </citation>
    <scope>NUCLEOTIDE SEQUENCE [LARGE SCALE GENOMIC DNA]</scope>
    <source>
        <strain evidence="1 2">LMG 21963</strain>
    </source>
</reference>
<organism evidence="1 2">
    <name type="scientific">Arcicella aquatica</name>
    <dbReference type="NCBI Taxonomy" id="217141"/>
    <lineage>
        <taxon>Bacteria</taxon>
        <taxon>Pseudomonadati</taxon>
        <taxon>Bacteroidota</taxon>
        <taxon>Cytophagia</taxon>
        <taxon>Cytophagales</taxon>
        <taxon>Flectobacillaceae</taxon>
        <taxon>Arcicella</taxon>
    </lineage>
</organism>
<keyword evidence="2" id="KW-1185">Reference proteome</keyword>